<organism evidence="3">
    <name type="scientific">Darwinula stevensoni</name>
    <dbReference type="NCBI Taxonomy" id="69355"/>
    <lineage>
        <taxon>Eukaryota</taxon>
        <taxon>Metazoa</taxon>
        <taxon>Ecdysozoa</taxon>
        <taxon>Arthropoda</taxon>
        <taxon>Crustacea</taxon>
        <taxon>Oligostraca</taxon>
        <taxon>Ostracoda</taxon>
        <taxon>Podocopa</taxon>
        <taxon>Podocopida</taxon>
        <taxon>Darwinulocopina</taxon>
        <taxon>Darwinuloidea</taxon>
        <taxon>Darwinulidae</taxon>
        <taxon>Darwinula</taxon>
    </lineage>
</organism>
<dbReference type="InterPro" id="IPR051481">
    <property type="entry name" value="BTB-POZ/Galectin-3-binding"/>
</dbReference>
<name>A0A7R8XJP9_9CRUS</name>
<sequence length="201" mass="22356">MASVSLVCTSHEHRLLEDIQDLWLAQEMCDVLLSCEDGNVWAHAPILAAFSAYFKKVLPQDEEGPIIIVLSSVSVANVFRALHFLYCGSVEVDPSDVEGLIHAGRELGIDILDDGGQLNKGGNRKAETRTSATIEEEPPDPPFSLCPSTGEFISSHSTEREALTRLEILSNLQKHPKRRYPLNLIVIKNYLKVSEMPKEKF</sequence>
<dbReference type="AlphaFoldDB" id="A0A7R8XJP9"/>
<dbReference type="EMBL" id="CAJPEV010001403">
    <property type="protein sequence ID" value="CAG0892448.1"/>
    <property type="molecule type" value="Genomic_DNA"/>
</dbReference>
<dbReference type="EMBL" id="LR900920">
    <property type="protein sequence ID" value="CAD7247278.1"/>
    <property type="molecule type" value="Genomic_DNA"/>
</dbReference>
<dbReference type="OrthoDB" id="6482909at2759"/>
<feature type="domain" description="BTB" evidence="2">
    <location>
        <begin position="29"/>
        <end position="94"/>
    </location>
</feature>
<dbReference type="InterPro" id="IPR011333">
    <property type="entry name" value="SKP1/BTB/POZ_sf"/>
</dbReference>
<evidence type="ECO:0000313" key="4">
    <source>
        <dbReference type="Proteomes" id="UP000677054"/>
    </source>
</evidence>
<dbReference type="SMART" id="SM00225">
    <property type="entry name" value="BTB"/>
    <property type="match status" value="1"/>
</dbReference>
<gene>
    <name evidence="3" type="ORF">DSTB1V02_LOCUS7112</name>
</gene>
<feature type="region of interest" description="Disordered" evidence="1">
    <location>
        <begin position="118"/>
        <end position="141"/>
    </location>
</feature>
<proteinExistence type="predicted"/>
<dbReference type="PANTHER" id="PTHR24410:SF23">
    <property type="entry name" value="BTB DOMAIN-CONTAINING PROTEIN-RELATED"/>
    <property type="match status" value="1"/>
</dbReference>
<dbReference type="Gene3D" id="3.30.710.10">
    <property type="entry name" value="Potassium Channel Kv1.1, Chain A"/>
    <property type="match status" value="1"/>
</dbReference>
<evidence type="ECO:0000256" key="1">
    <source>
        <dbReference type="SAM" id="MobiDB-lite"/>
    </source>
</evidence>
<dbReference type="SUPFAM" id="SSF54695">
    <property type="entry name" value="POZ domain"/>
    <property type="match status" value="1"/>
</dbReference>
<evidence type="ECO:0000313" key="3">
    <source>
        <dbReference type="EMBL" id="CAD7247278.1"/>
    </source>
</evidence>
<accession>A0A7R8XJP9</accession>
<protein>
    <recommendedName>
        <fullName evidence="2">BTB domain-containing protein</fullName>
    </recommendedName>
</protein>
<keyword evidence="4" id="KW-1185">Reference proteome</keyword>
<dbReference type="PROSITE" id="PS50097">
    <property type="entry name" value="BTB"/>
    <property type="match status" value="1"/>
</dbReference>
<dbReference type="InterPro" id="IPR000210">
    <property type="entry name" value="BTB/POZ_dom"/>
</dbReference>
<evidence type="ECO:0000259" key="2">
    <source>
        <dbReference type="PROSITE" id="PS50097"/>
    </source>
</evidence>
<dbReference type="PANTHER" id="PTHR24410">
    <property type="entry name" value="HL07962P-RELATED"/>
    <property type="match status" value="1"/>
</dbReference>
<reference evidence="3" key="1">
    <citation type="submission" date="2020-11" db="EMBL/GenBank/DDBJ databases">
        <authorList>
            <person name="Tran Van P."/>
        </authorList>
    </citation>
    <scope>NUCLEOTIDE SEQUENCE</scope>
</reference>
<dbReference type="CDD" id="cd18186">
    <property type="entry name" value="BTB_POZ_ZBTB_KLHL-like"/>
    <property type="match status" value="1"/>
</dbReference>
<dbReference type="Pfam" id="PF00651">
    <property type="entry name" value="BTB"/>
    <property type="match status" value="1"/>
</dbReference>
<dbReference type="Proteomes" id="UP000677054">
    <property type="component" value="Unassembled WGS sequence"/>
</dbReference>